<dbReference type="InterPro" id="IPR027434">
    <property type="entry name" value="Homing_endonucl"/>
</dbReference>
<keyword evidence="1" id="KW-0934">Plastid</keyword>
<keyword evidence="1" id="KW-0255">Endonuclease</keyword>
<dbReference type="RefSeq" id="YP_009106138.1">
    <property type="nucleotide sequence ID" value="NC_025540.1"/>
</dbReference>
<dbReference type="SUPFAM" id="SSF55608">
    <property type="entry name" value="Homing endonucleases"/>
    <property type="match status" value="1"/>
</dbReference>
<keyword evidence="1" id="KW-0150">Chloroplast</keyword>
<dbReference type="EMBL" id="KM462879">
    <property type="protein sequence ID" value="AIT94981.1"/>
    <property type="molecule type" value="Genomic_DNA"/>
</dbReference>
<gene>
    <name evidence="1" type="primary">orf158</name>
</gene>
<dbReference type="AlphaFoldDB" id="A0A097KP90"/>
<dbReference type="GeneID" id="22160289"/>
<keyword evidence="1" id="KW-0540">Nuclease</keyword>
<keyword evidence="1" id="KW-0378">Hydrolase</keyword>
<sequence>MELSFTEIEIAWLAGLIEGEGSFGLDARSAKRYKVSTAPPSPYLRIAMTDQDIIERVSKLVKKTYFSPKRRTVTEKQVYIVHVGDRATLSRVLPQLFPHFGKRRQQAVQKCLDALDDWEVWYAAGNRGEMAKQGVLSKKPMASKSFDMMPPDVLKDIL</sequence>
<accession>A0A097KP90</accession>
<dbReference type="GO" id="GO:0004519">
    <property type="term" value="F:endonuclease activity"/>
    <property type="evidence" value="ECO:0007669"/>
    <property type="project" value="UniProtKB-KW"/>
</dbReference>
<proteinExistence type="predicted"/>
<evidence type="ECO:0000313" key="1">
    <source>
        <dbReference type="EMBL" id="AIT94981.1"/>
    </source>
</evidence>
<geneLocation type="chloroplast" evidence="1"/>
<dbReference type="Gene3D" id="3.10.28.10">
    <property type="entry name" value="Homing endonucleases"/>
    <property type="match status" value="1"/>
</dbReference>
<name>A0A097KP90_9CHLO</name>
<reference evidence="1" key="1">
    <citation type="journal article" date="2014" name="BMC Evol. Biol.">
        <title>Chloroplast phylogenomic analysis resolves deep-level relationships within the green algal class Trebouxiophyceae.</title>
        <authorList>
            <person name="Lemieux C."/>
            <person name="Otis C."/>
            <person name="Turmel M."/>
        </authorList>
    </citation>
    <scope>NUCLEOTIDE SEQUENCE</scope>
</reference>
<organism evidence="1">
    <name type="scientific">Paradoxia multiseta</name>
    <dbReference type="NCBI Taxonomy" id="249350"/>
    <lineage>
        <taxon>Eukaryota</taxon>
        <taxon>Viridiplantae</taxon>
        <taxon>Chlorophyta</taxon>
        <taxon>core chlorophytes</taxon>
        <taxon>Trebouxiophyceae</taxon>
        <taxon>Trebouxiophyceae incertae sedis</taxon>
        <taxon>Coccomyxaceae</taxon>
        <taxon>Paradoxia</taxon>
    </lineage>
</organism>
<protein>
    <submittedName>
        <fullName evidence="1">Putative LAGLIDADG homing endonuclease</fullName>
    </submittedName>
</protein>